<dbReference type="PANTHER" id="PTHR44167:SF24">
    <property type="entry name" value="SERINE_THREONINE-PROTEIN KINASE CHK2"/>
    <property type="match status" value="1"/>
</dbReference>
<name>A0AAT9GVA6_9CREN</name>
<proteinExistence type="predicted"/>
<dbReference type="PANTHER" id="PTHR44167">
    <property type="entry name" value="OVARIAN-SPECIFIC SERINE/THREONINE-PROTEIN KINASE LOK-RELATED"/>
    <property type="match status" value="1"/>
</dbReference>
<sequence length="532" mass="59502">MSSELLDRVKNLISMLDAKEGVYKLVAYITLLYLYHSNLNYNNRINFIRLLSNNSDAAKLNEKINKELENIRQYYNSLSNNNKITAKQNINMEIEKAIKNKSDSLKDIHYKYISIKSDIKYLQNLVTLIKYVDPVFGTVFEAYDKDTPYIFFDINNFDNLIDFSKSSIPSYKYSNFNDLVSCLENKGIAMQIEEDKILIFPVVTKFSQVTVAVTSLQQINFQNVYGYTIVGKIGEGATSIVYKAEKGGKYYAIKIFKPTTTGGTTRLATNYFSNVATEASNLITLSGKSPYIVRIEGIHMDVNSIKDLINGRIDLNNPPAIIMEFMEGGSVWELMQNTNITYSTCWPEIVKKIVKQVALALDYLHSQGYVHLDVKPQNIFLSKDPGKTGADVMNNVDGIVKLGDLGSAVKIGGKIDQVTPAYAPPEQVEASILGSGADPKMDIFALGMSTYVLLTLRSDNPASNFLDKAIESYNNGNIRDALDLVNQAKQALLSWKPTLPQNTPSELQQVILNAIKTDPQSRPTAKDIIKML</sequence>
<gene>
    <name evidence="4" type="ORF">SJAV_27020</name>
</gene>
<reference evidence="4" key="1">
    <citation type="submission" date="2024-03" db="EMBL/GenBank/DDBJ databases">
        <title>Complete genome sequence of Sulfurisphaera javensis strain KD-1.</title>
        <authorList>
            <person name="Sakai H."/>
            <person name="Nur N."/>
            <person name="Suwanto A."/>
            <person name="Kurosawa N."/>
        </authorList>
    </citation>
    <scope>NUCLEOTIDE SEQUENCE</scope>
    <source>
        <strain evidence="4">KD-1</strain>
    </source>
</reference>
<accession>A0AAT9GVA6</accession>
<dbReference type="RefSeq" id="WP_369610235.1">
    <property type="nucleotide sequence ID" value="NZ_AP031322.1"/>
</dbReference>
<dbReference type="InterPro" id="IPR000719">
    <property type="entry name" value="Prot_kinase_dom"/>
</dbReference>
<dbReference type="PROSITE" id="PS00108">
    <property type="entry name" value="PROTEIN_KINASE_ST"/>
    <property type="match status" value="1"/>
</dbReference>
<evidence type="ECO:0000256" key="1">
    <source>
        <dbReference type="ARBA" id="ARBA00022741"/>
    </source>
</evidence>
<dbReference type="CDD" id="cd14014">
    <property type="entry name" value="STKc_PknB_like"/>
    <property type="match status" value="1"/>
</dbReference>
<dbReference type="Gene3D" id="1.10.510.10">
    <property type="entry name" value="Transferase(Phosphotransferase) domain 1"/>
    <property type="match status" value="1"/>
</dbReference>
<dbReference type="GO" id="GO:0005524">
    <property type="term" value="F:ATP binding"/>
    <property type="evidence" value="ECO:0007669"/>
    <property type="project" value="UniProtKB-KW"/>
</dbReference>
<evidence type="ECO:0000256" key="2">
    <source>
        <dbReference type="ARBA" id="ARBA00022840"/>
    </source>
</evidence>
<protein>
    <recommendedName>
        <fullName evidence="3">Protein kinase domain-containing protein</fullName>
    </recommendedName>
</protein>
<dbReference type="GeneID" id="92355653"/>
<keyword evidence="2" id="KW-0067">ATP-binding</keyword>
<organism evidence="4">
    <name type="scientific">Sulfurisphaera javensis</name>
    <dbReference type="NCBI Taxonomy" id="2049879"/>
    <lineage>
        <taxon>Archaea</taxon>
        <taxon>Thermoproteota</taxon>
        <taxon>Thermoprotei</taxon>
        <taxon>Sulfolobales</taxon>
        <taxon>Sulfolobaceae</taxon>
        <taxon>Sulfurisphaera</taxon>
    </lineage>
</organism>
<dbReference type="SMART" id="SM00220">
    <property type="entry name" value="S_TKc"/>
    <property type="match status" value="1"/>
</dbReference>
<dbReference type="InterPro" id="IPR011009">
    <property type="entry name" value="Kinase-like_dom_sf"/>
</dbReference>
<dbReference type="GO" id="GO:0004674">
    <property type="term" value="F:protein serine/threonine kinase activity"/>
    <property type="evidence" value="ECO:0007669"/>
    <property type="project" value="TreeGrafter"/>
</dbReference>
<dbReference type="KEGG" id="sjv:SJAV_27020"/>
<dbReference type="PROSITE" id="PS00107">
    <property type="entry name" value="PROTEIN_KINASE_ATP"/>
    <property type="match status" value="1"/>
</dbReference>
<dbReference type="Pfam" id="PF00069">
    <property type="entry name" value="Pkinase"/>
    <property type="match status" value="1"/>
</dbReference>
<dbReference type="GO" id="GO:0005737">
    <property type="term" value="C:cytoplasm"/>
    <property type="evidence" value="ECO:0007669"/>
    <property type="project" value="TreeGrafter"/>
</dbReference>
<dbReference type="InterPro" id="IPR017441">
    <property type="entry name" value="Protein_kinase_ATP_BS"/>
</dbReference>
<feature type="domain" description="Protein kinase" evidence="3">
    <location>
        <begin position="227"/>
        <end position="532"/>
    </location>
</feature>
<dbReference type="InterPro" id="IPR008271">
    <property type="entry name" value="Ser/Thr_kinase_AS"/>
</dbReference>
<dbReference type="EMBL" id="AP031322">
    <property type="protein sequence ID" value="BFH74758.1"/>
    <property type="molecule type" value="Genomic_DNA"/>
</dbReference>
<evidence type="ECO:0000259" key="3">
    <source>
        <dbReference type="PROSITE" id="PS50011"/>
    </source>
</evidence>
<dbReference type="PROSITE" id="PS50011">
    <property type="entry name" value="PROTEIN_KINASE_DOM"/>
    <property type="match status" value="1"/>
</dbReference>
<keyword evidence="1" id="KW-0547">Nucleotide-binding</keyword>
<evidence type="ECO:0000313" key="4">
    <source>
        <dbReference type="EMBL" id="BFH74758.1"/>
    </source>
</evidence>
<dbReference type="AlphaFoldDB" id="A0AAT9GVA6"/>
<dbReference type="SUPFAM" id="SSF56112">
    <property type="entry name" value="Protein kinase-like (PK-like)"/>
    <property type="match status" value="1"/>
</dbReference>